<dbReference type="EMBL" id="CAJFDH010000002">
    <property type="protein sequence ID" value="CAD5211482.1"/>
    <property type="molecule type" value="Genomic_DNA"/>
</dbReference>
<dbReference type="GO" id="GO:0005840">
    <property type="term" value="C:ribosome"/>
    <property type="evidence" value="ECO:0007669"/>
    <property type="project" value="UniProtKB-KW"/>
</dbReference>
<dbReference type="InterPro" id="IPR005813">
    <property type="entry name" value="Ribosomal_bL20"/>
</dbReference>
<protein>
    <recommendedName>
        <fullName evidence="6">Ribosomal protein L20</fullName>
    </recommendedName>
</protein>
<gene>
    <name evidence="4" type="ORF">BOKJ2_LOCUS3716</name>
</gene>
<dbReference type="EMBL" id="CAJFCW020000002">
    <property type="protein sequence ID" value="CAG9093585.1"/>
    <property type="molecule type" value="Genomic_DNA"/>
</dbReference>
<keyword evidence="5" id="KW-1185">Reference proteome</keyword>
<evidence type="ECO:0000313" key="4">
    <source>
        <dbReference type="EMBL" id="CAD5211482.1"/>
    </source>
</evidence>
<name>A0A811K835_9BILA</name>
<evidence type="ECO:0000256" key="3">
    <source>
        <dbReference type="ARBA" id="ARBA00023274"/>
    </source>
</evidence>
<reference evidence="4" key="1">
    <citation type="submission" date="2020-09" db="EMBL/GenBank/DDBJ databases">
        <authorList>
            <person name="Kikuchi T."/>
        </authorList>
    </citation>
    <scope>NUCLEOTIDE SEQUENCE</scope>
    <source>
        <strain evidence="4">SH1</strain>
    </source>
</reference>
<dbReference type="AlphaFoldDB" id="A0A811K835"/>
<comment type="caution">
    <text evidence="4">The sequence shown here is derived from an EMBL/GenBank/DDBJ whole genome shotgun (WGS) entry which is preliminary data.</text>
</comment>
<dbReference type="GO" id="GO:0019843">
    <property type="term" value="F:rRNA binding"/>
    <property type="evidence" value="ECO:0007669"/>
    <property type="project" value="InterPro"/>
</dbReference>
<dbReference type="PANTHER" id="PTHR10986">
    <property type="entry name" value="39S RIBOSOMAL PROTEIN L20"/>
    <property type="match status" value="1"/>
</dbReference>
<sequence>MQLTAVCNLRRIINPSYHPFSVIPKPAIWMKRERLRRFIAWQYASKRTTVRAGSRQLNKIFIYMDMQQKDEKNFERFYSEERLNAGLALNNIEYMHFRNMLDQAHVLLDNNCLSQLAIYEPRTFESIVNLTRKMALEDDRDVVNEQKLDNVEVEQEWLGEPLPRSIYFAKGPAKNYRGKVRKLRVDEF</sequence>
<dbReference type="InterPro" id="IPR035566">
    <property type="entry name" value="Ribosomal_protein_bL20_C"/>
</dbReference>
<dbReference type="GO" id="GO:0003735">
    <property type="term" value="F:structural constituent of ribosome"/>
    <property type="evidence" value="ECO:0007669"/>
    <property type="project" value="InterPro"/>
</dbReference>
<dbReference type="OrthoDB" id="10251781at2759"/>
<accession>A0A811K835</accession>
<dbReference type="Pfam" id="PF00453">
    <property type="entry name" value="Ribosomal_L20"/>
    <property type="match status" value="1"/>
</dbReference>
<evidence type="ECO:0000256" key="2">
    <source>
        <dbReference type="ARBA" id="ARBA00022980"/>
    </source>
</evidence>
<evidence type="ECO:0000256" key="1">
    <source>
        <dbReference type="ARBA" id="ARBA00007698"/>
    </source>
</evidence>
<keyword evidence="3" id="KW-0687">Ribonucleoprotein</keyword>
<dbReference type="Gene3D" id="1.10.1900.20">
    <property type="entry name" value="Ribosomal protein L20"/>
    <property type="match status" value="1"/>
</dbReference>
<evidence type="ECO:0008006" key="6">
    <source>
        <dbReference type="Google" id="ProtNLM"/>
    </source>
</evidence>
<dbReference type="GO" id="GO:0006412">
    <property type="term" value="P:translation"/>
    <property type="evidence" value="ECO:0007669"/>
    <property type="project" value="InterPro"/>
</dbReference>
<evidence type="ECO:0000313" key="5">
    <source>
        <dbReference type="Proteomes" id="UP000614601"/>
    </source>
</evidence>
<dbReference type="GO" id="GO:1990904">
    <property type="term" value="C:ribonucleoprotein complex"/>
    <property type="evidence" value="ECO:0007669"/>
    <property type="project" value="UniProtKB-KW"/>
</dbReference>
<dbReference type="Proteomes" id="UP000783686">
    <property type="component" value="Unassembled WGS sequence"/>
</dbReference>
<comment type="similarity">
    <text evidence="1">Belongs to the bacterial ribosomal protein bL20 family.</text>
</comment>
<dbReference type="SUPFAM" id="SSF74731">
    <property type="entry name" value="Ribosomal protein L20"/>
    <property type="match status" value="1"/>
</dbReference>
<keyword evidence="2" id="KW-0689">Ribosomal protein</keyword>
<proteinExistence type="inferred from homology"/>
<organism evidence="4 5">
    <name type="scientific">Bursaphelenchus okinawaensis</name>
    <dbReference type="NCBI Taxonomy" id="465554"/>
    <lineage>
        <taxon>Eukaryota</taxon>
        <taxon>Metazoa</taxon>
        <taxon>Ecdysozoa</taxon>
        <taxon>Nematoda</taxon>
        <taxon>Chromadorea</taxon>
        <taxon>Rhabditida</taxon>
        <taxon>Tylenchina</taxon>
        <taxon>Tylenchomorpha</taxon>
        <taxon>Aphelenchoidea</taxon>
        <taxon>Aphelenchoididae</taxon>
        <taxon>Bursaphelenchus</taxon>
    </lineage>
</organism>
<dbReference type="Proteomes" id="UP000614601">
    <property type="component" value="Unassembled WGS sequence"/>
</dbReference>